<proteinExistence type="predicted"/>
<feature type="compositionally biased region" description="Acidic residues" evidence="1">
    <location>
        <begin position="572"/>
        <end position="581"/>
    </location>
</feature>
<dbReference type="Proteomes" id="UP001201161">
    <property type="component" value="Unassembled WGS sequence"/>
</dbReference>
<accession>A0ABS9HAE5</accession>
<dbReference type="EMBL" id="JAKJHZ010000007">
    <property type="protein sequence ID" value="MCF6378161.1"/>
    <property type="molecule type" value="Genomic_DNA"/>
</dbReference>
<feature type="compositionally biased region" description="Gly residues" evidence="1">
    <location>
        <begin position="604"/>
        <end position="613"/>
    </location>
</feature>
<reference evidence="2 3" key="1">
    <citation type="submission" date="2022-01" db="EMBL/GenBank/DDBJ databases">
        <title>Nocardioides sp. nov., an actinomycete isolated from mining soil.</title>
        <authorList>
            <person name="Liu L."/>
        </authorList>
    </citation>
    <scope>NUCLEOTIDE SEQUENCE [LARGE SCALE GENOMIC DNA]</scope>
    <source>
        <strain evidence="2 3">KLBMP 9356</strain>
    </source>
</reference>
<gene>
    <name evidence="2" type="ORF">L2K70_11160</name>
</gene>
<comment type="caution">
    <text evidence="2">The sequence shown here is derived from an EMBL/GenBank/DDBJ whole genome shotgun (WGS) entry which is preliminary data.</text>
</comment>
<keyword evidence="3" id="KW-1185">Reference proteome</keyword>
<organism evidence="2 3">
    <name type="scientific">Nocardioides potassii</name>
    <dbReference type="NCBI Taxonomy" id="2911371"/>
    <lineage>
        <taxon>Bacteria</taxon>
        <taxon>Bacillati</taxon>
        <taxon>Actinomycetota</taxon>
        <taxon>Actinomycetes</taxon>
        <taxon>Propionibacteriales</taxon>
        <taxon>Nocardioidaceae</taxon>
        <taxon>Nocardioides</taxon>
    </lineage>
</organism>
<sequence length="628" mass="67572">MLQVSAGRFFRDDAPLNETTHRYTAYGNAFFPGSDPVSLPVGTVIPSSDTGAVSSVMLEVVDRLEKKRADGTDDYLIATGGTDLVDDLAHVMTFAMNRTFSRDHDQVRRLVMGNGAARGRSARDLFPGLFEPRQVITAEELADLRAFMEDLLALGREDFARVMRAIRGSVGATRRALDDPMGAYTDLVAALESLSDAELSTPVTWDRYDGSKRKILDAALAGLDPGDADRVRSAVLEADRAGLRRRFVASTLARTSADYYRHGASGASAPPREPDMERLLAVAYDIRSRRSHVLEDLGEGVWLFTDGAETAYEPRVERVLTLAGLWRLTRHVVRRYVADADQPAPEPWNYRDALPGLVEMRVAPQYWIGHTGSLVETAGERLEGLAEALMGWIGGHHSDGIPLDAVCREIEATVPGLPDGEARTALVAVHALWHAWVDPAEHRPEAVDFVRDHADALKTLSPAAFTAAILSGDGVPEWSVDEWALMARARAEARRAKGAAPLPAAIDALIQLEAADQLERAGRHDEAVVLAANAVGEMPGDRGLVEWEARLVAGDHDPDFDWRRLLFGEPPDPPDPDDATDPTDPADAPDGTGANPQPVSDGSGVPGVDGDAGGQATVGVPGNPTDGG</sequence>
<evidence type="ECO:0008006" key="4">
    <source>
        <dbReference type="Google" id="ProtNLM"/>
    </source>
</evidence>
<evidence type="ECO:0000313" key="2">
    <source>
        <dbReference type="EMBL" id="MCF6378161.1"/>
    </source>
</evidence>
<protein>
    <recommendedName>
        <fullName evidence="4">Tetratricopeptide repeat protein</fullName>
    </recommendedName>
</protein>
<feature type="region of interest" description="Disordered" evidence="1">
    <location>
        <begin position="562"/>
        <end position="628"/>
    </location>
</feature>
<evidence type="ECO:0000313" key="3">
    <source>
        <dbReference type="Proteomes" id="UP001201161"/>
    </source>
</evidence>
<feature type="compositionally biased region" description="Low complexity" evidence="1">
    <location>
        <begin position="582"/>
        <end position="603"/>
    </location>
</feature>
<name>A0ABS9HAE5_9ACTN</name>
<dbReference type="RefSeq" id="WP_236401913.1">
    <property type="nucleotide sequence ID" value="NZ_JAKJHZ010000007.1"/>
</dbReference>
<evidence type="ECO:0000256" key="1">
    <source>
        <dbReference type="SAM" id="MobiDB-lite"/>
    </source>
</evidence>